<evidence type="ECO:0000313" key="3">
    <source>
        <dbReference type="EMBL" id="ALL00659.1"/>
    </source>
</evidence>
<dbReference type="PATRIC" id="fig|1273541.4.peg.658"/>
<dbReference type="KEGG" id="pdl:Pyrde_0609"/>
<accession>A0A0P0N227</accession>
<reference evidence="3 4" key="1">
    <citation type="submission" date="2015-10" db="EMBL/GenBank/DDBJ databases">
        <title>Complete genome sequence of hyperthermophilic archaeon Pyrodictium delaneyi Su06.</title>
        <authorList>
            <person name="Jung J.-H."/>
            <person name="Lin J."/>
            <person name="Holden J.F."/>
            <person name="Park C.-S."/>
        </authorList>
    </citation>
    <scope>NUCLEOTIDE SEQUENCE [LARGE SCALE GENOMIC DNA]</scope>
    <source>
        <strain evidence="3 4">Su06</strain>
    </source>
</reference>
<dbReference type="AlphaFoldDB" id="A0A0P0N227"/>
<keyword evidence="1" id="KW-0732">Signal</keyword>
<gene>
    <name evidence="3" type="ORF">Pyrde_0609</name>
</gene>
<name>A0A0P0N227_9CREN</name>
<dbReference type="PANTHER" id="PTHR30006:SF24">
    <property type="entry name" value="SLL0237 PROTEIN"/>
    <property type="match status" value="1"/>
</dbReference>
<evidence type="ECO:0000256" key="2">
    <source>
        <dbReference type="SAM" id="MobiDB-lite"/>
    </source>
</evidence>
<sequence>MNTRLVAIIVIILAIAAAGILLTSRETTTQPTETATPPSQTTTSSTPAITTTTTATKTTSATPTTTTRTTTTTTQATEQPAECKENIELVVLTRHPADIQEKAKDLFLKSDIAKRFCITNVRFLPIPAGFWPTYIEKQSIDVAWGGGPTLFDDLYMKGLLRPLETKLALEAASQVPDKFAGMPMKRIGDDGKIYWIAAAIASFGFTVNTEVAQQLGFDVNKLNSWRSLASDDLGLILVNYGVPALAIANPLQSTSNTRIYEIILQAYGWEEGWRVLTLMAANARIEEGSALVRDDVINGDVMVGITIDFYGYTAERLNPACKYILPQGETIVNGDPIAVVKSTKHPEAAEAFVAWILTEGQKIWLDPNINRLPANPKVFETPEGQKRQDLKEAFYRAMQAKVIEFNDTLALETEFAMQLYFVATLVDQHDILQRAWAELLRAYYIDHRIDEATFNMLKQKLTDIVKYKDPVTGEERVFTLDDALRVNKILKDHINLKEAYMNAWREAAKQKYEEVLKALGG</sequence>
<dbReference type="Gene3D" id="3.40.190.10">
    <property type="entry name" value="Periplasmic binding protein-like II"/>
    <property type="match status" value="2"/>
</dbReference>
<evidence type="ECO:0000313" key="4">
    <source>
        <dbReference type="Proteomes" id="UP000058613"/>
    </source>
</evidence>
<dbReference type="InterPro" id="IPR006059">
    <property type="entry name" value="SBP"/>
</dbReference>
<dbReference type="RefSeq" id="WP_156327985.1">
    <property type="nucleotide sequence ID" value="NZ_CP013011.1"/>
</dbReference>
<dbReference type="Pfam" id="PF13416">
    <property type="entry name" value="SBP_bac_8"/>
    <property type="match status" value="1"/>
</dbReference>
<dbReference type="OrthoDB" id="130870at2157"/>
<proteinExistence type="predicted"/>
<dbReference type="Proteomes" id="UP000058613">
    <property type="component" value="Chromosome"/>
</dbReference>
<protein>
    <submittedName>
        <fullName evidence="3">ABC-type Fe3+ transport, periplasmic component</fullName>
    </submittedName>
</protein>
<evidence type="ECO:0000256" key="1">
    <source>
        <dbReference type="ARBA" id="ARBA00022729"/>
    </source>
</evidence>
<organism evidence="3 4">
    <name type="scientific">Pyrodictium delaneyi</name>
    <dbReference type="NCBI Taxonomy" id="1273541"/>
    <lineage>
        <taxon>Archaea</taxon>
        <taxon>Thermoproteota</taxon>
        <taxon>Thermoprotei</taxon>
        <taxon>Desulfurococcales</taxon>
        <taxon>Pyrodictiaceae</taxon>
        <taxon>Pyrodictium</taxon>
    </lineage>
</organism>
<dbReference type="SUPFAM" id="SSF53850">
    <property type="entry name" value="Periplasmic binding protein-like II"/>
    <property type="match status" value="1"/>
</dbReference>
<dbReference type="EMBL" id="CP013011">
    <property type="protein sequence ID" value="ALL00659.1"/>
    <property type="molecule type" value="Genomic_DNA"/>
</dbReference>
<dbReference type="STRING" id="1273541.Pyrde_0609"/>
<dbReference type="GeneID" id="26098944"/>
<feature type="region of interest" description="Disordered" evidence="2">
    <location>
        <begin position="28"/>
        <end position="80"/>
    </location>
</feature>
<dbReference type="PANTHER" id="PTHR30006">
    <property type="entry name" value="THIAMINE-BINDING PERIPLASMIC PROTEIN-RELATED"/>
    <property type="match status" value="1"/>
</dbReference>